<keyword evidence="2" id="KW-0378">Hydrolase</keyword>
<dbReference type="PANTHER" id="PTHR34700">
    <property type="entry name" value="POTASSIUM BINDING PROTEIN KBP"/>
    <property type="match status" value="1"/>
</dbReference>
<dbReference type="InterPro" id="IPR010618">
    <property type="entry name" value="RPF"/>
</dbReference>
<keyword evidence="6" id="KW-1185">Reference proteome</keyword>
<dbReference type="GO" id="GO:0016787">
    <property type="term" value="F:hydrolase activity"/>
    <property type="evidence" value="ECO:0007669"/>
    <property type="project" value="UniProtKB-KW"/>
</dbReference>
<dbReference type="CDD" id="cd13925">
    <property type="entry name" value="RPF"/>
    <property type="match status" value="1"/>
</dbReference>
<evidence type="ECO:0000256" key="3">
    <source>
        <dbReference type="SAM" id="MobiDB-lite"/>
    </source>
</evidence>
<dbReference type="PROSITE" id="PS51782">
    <property type="entry name" value="LYSM"/>
    <property type="match status" value="1"/>
</dbReference>
<proteinExistence type="inferred from homology"/>
<dbReference type="InterPro" id="IPR052196">
    <property type="entry name" value="Bact_Kbp"/>
</dbReference>
<name>A0A542E0M8_9MICO</name>
<dbReference type="SMART" id="SM00257">
    <property type="entry name" value="LysM"/>
    <property type="match status" value="1"/>
</dbReference>
<dbReference type="OrthoDB" id="1404170at2"/>
<accession>A0A542E0M8</accession>
<dbReference type="EMBL" id="VFMN01000001">
    <property type="protein sequence ID" value="TQJ08898.1"/>
    <property type="molecule type" value="Genomic_DNA"/>
</dbReference>
<dbReference type="InterPro" id="IPR018392">
    <property type="entry name" value="LysM"/>
</dbReference>
<dbReference type="Proteomes" id="UP000317893">
    <property type="component" value="Unassembled WGS sequence"/>
</dbReference>
<dbReference type="Gene3D" id="3.10.350.10">
    <property type="entry name" value="LysM domain"/>
    <property type="match status" value="1"/>
</dbReference>
<evidence type="ECO:0000313" key="5">
    <source>
        <dbReference type="EMBL" id="TQJ08898.1"/>
    </source>
</evidence>
<evidence type="ECO:0000256" key="1">
    <source>
        <dbReference type="ARBA" id="ARBA00010830"/>
    </source>
</evidence>
<protein>
    <submittedName>
        <fullName evidence="5">LysM domain-containing protein</fullName>
    </submittedName>
</protein>
<organism evidence="5 6">
    <name type="scientific">Lapillicoccus jejuensis</name>
    <dbReference type="NCBI Taxonomy" id="402171"/>
    <lineage>
        <taxon>Bacteria</taxon>
        <taxon>Bacillati</taxon>
        <taxon>Actinomycetota</taxon>
        <taxon>Actinomycetes</taxon>
        <taxon>Micrococcales</taxon>
        <taxon>Intrasporangiaceae</taxon>
        <taxon>Lapillicoccus</taxon>
    </lineage>
</organism>
<gene>
    <name evidence="5" type="ORF">FB458_1997</name>
</gene>
<dbReference type="Gene3D" id="1.10.530.10">
    <property type="match status" value="1"/>
</dbReference>
<evidence type="ECO:0000313" key="6">
    <source>
        <dbReference type="Proteomes" id="UP000317893"/>
    </source>
</evidence>
<dbReference type="Pfam" id="PF01476">
    <property type="entry name" value="LysM"/>
    <property type="match status" value="1"/>
</dbReference>
<dbReference type="InterPro" id="IPR036779">
    <property type="entry name" value="LysM_dom_sf"/>
</dbReference>
<feature type="domain" description="LysM" evidence="4">
    <location>
        <begin position="192"/>
        <end position="240"/>
    </location>
</feature>
<dbReference type="CDD" id="cd00118">
    <property type="entry name" value="LysM"/>
    <property type="match status" value="1"/>
</dbReference>
<feature type="compositionally biased region" description="Polar residues" evidence="3">
    <location>
        <begin position="143"/>
        <end position="157"/>
    </location>
</feature>
<dbReference type="RefSeq" id="WP_141848354.1">
    <property type="nucleotide sequence ID" value="NZ_BAAAPR010000005.1"/>
</dbReference>
<feature type="region of interest" description="Disordered" evidence="3">
    <location>
        <begin position="131"/>
        <end position="162"/>
    </location>
</feature>
<dbReference type="SUPFAM" id="SSF54106">
    <property type="entry name" value="LysM domain"/>
    <property type="match status" value="1"/>
</dbReference>
<dbReference type="AlphaFoldDB" id="A0A542E0M8"/>
<dbReference type="SUPFAM" id="SSF53955">
    <property type="entry name" value="Lysozyme-like"/>
    <property type="match status" value="1"/>
</dbReference>
<evidence type="ECO:0000259" key="4">
    <source>
        <dbReference type="PROSITE" id="PS51782"/>
    </source>
</evidence>
<dbReference type="PANTHER" id="PTHR34700:SF4">
    <property type="entry name" value="PHAGE-LIKE ELEMENT PBSX PROTEIN XKDP"/>
    <property type="match status" value="1"/>
</dbReference>
<reference evidence="5 6" key="1">
    <citation type="submission" date="2019-06" db="EMBL/GenBank/DDBJ databases">
        <title>Sequencing the genomes of 1000 actinobacteria strains.</title>
        <authorList>
            <person name="Klenk H.-P."/>
        </authorList>
    </citation>
    <scope>NUCLEOTIDE SEQUENCE [LARGE SCALE GENOMIC DNA]</scope>
    <source>
        <strain evidence="5 6">DSM 18607</strain>
    </source>
</reference>
<comment type="caution">
    <text evidence="5">The sequence shown here is derived from an EMBL/GenBank/DDBJ whole genome shotgun (WGS) entry which is preliminary data.</text>
</comment>
<evidence type="ECO:0000256" key="2">
    <source>
        <dbReference type="ARBA" id="ARBA00022801"/>
    </source>
</evidence>
<dbReference type="InterPro" id="IPR023346">
    <property type="entry name" value="Lysozyme-like_dom_sf"/>
</dbReference>
<sequence length="242" mass="24557">MQHYTPKHASARRSRARSLQVRLAGVGVAGLGAVAGGIATSSSAHAASVWDTVAACESGGNWAINTGNGFYGGLQFTQQTWAGYGGTAYASRADLASRDQQIAIAQRVLQGQGPGAWPVCGARAGLSRTNGGASSAAAAAPSTVRQAAPQTSRSTVRSAPKTVAPKTVAPKVAPKAVAPRATAPTTSLKPGAVYTVKSGDTLSKLATAAHVQGGWQSLWALNAKSISNPNLIFVGQQIRMPA</sequence>
<dbReference type="Pfam" id="PF06737">
    <property type="entry name" value="Transglycosylas"/>
    <property type="match status" value="1"/>
</dbReference>
<comment type="similarity">
    <text evidence="1">Belongs to the transglycosylase family. Rpf subfamily.</text>
</comment>